<dbReference type="InterPro" id="IPR051804">
    <property type="entry name" value="Carb_Metab_Reg_Kinase/Isom"/>
</dbReference>
<evidence type="ECO:0000256" key="1">
    <source>
        <dbReference type="ARBA" id="ARBA00001946"/>
    </source>
</evidence>
<dbReference type="AlphaFoldDB" id="A0A7G9GW48"/>
<evidence type="ECO:0000256" key="10">
    <source>
        <dbReference type="ARBA" id="ARBA00023277"/>
    </source>
</evidence>
<keyword evidence="8" id="KW-0067">ATP-binding</keyword>
<evidence type="ECO:0000256" key="6">
    <source>
        <dbReference type="ARBA" id="ARBA00022777"/>
    </source>
</evidence>
<dbReference type="GO" id="GO:0005524">
    <property type="term" value="F:ATP binding"/>
    <property type="evidence" value="ECO:0007669"/>
    <property type="project" value="UniProtKB-KW"/>
</dbReference>
<comment type="similarity">
    <text evidence="2">Belongs to the ROK (NagC/XylR) family.</text>
</comment>
<organism evidence="13 14">
    <name type="scientific">Fusobacterium hominis</name>
    <dbReference type="NCBI Taxonomy" id="2764326"/>
    <lineage>
        <taxon>Bacteria</taxon>
        <taxon>Fusobacteriati</taxon>
        <taxon>Fusobacteriota</taxon>
        <taxon>Fusobacteriia</taxon>
        <taxon>Fusobacteriales</taxon>
        <taxon>Fusobacteriaceae</taxon>
        <taxon>Fusobacterium</taxon>
    </lineage>
</organism>
<evidence type="ECO:0000256" key="4">
    <source>
        <dbReference type="ARBA" id="ARBA00022723"/>
    </source>
</evidence>
<dbReference type="Proteomes" id="UP000515913">
    <property type="component" value="Chromosome"/>
</dbReference>
<evidence type="ECO:0000313" key="13">
    <source>
        <dbReference type="EMBL" id="QNM15030.1"/>
    </source>
</evidence>
<keyword evidence="3" id="KW-0808">Transferase</keyword>
<dbReference type="RefSeq" id="WP_101474579.1">
    <property type="nucleotide sequence ID" value="NZ_CP060637.1"/>
</dbReference>
<dbReference type="PANTHER" id="PTHR42742">
    <property type="entry name" value="TRANSCRIPTIONAL REPRESSOR MPRA"/>
    <property type="match status" value="1"/>
</dbReference>
<dbReference type="GO" id="GO:0008865">
    <property type="term" value="F:fructokinase activity"/>
    <property type="evidence" value="ECO:0007669"/>
    <property type="project" value="UniProtKB-EC"/>
</dbReference>
<reference evidence="13 14" key="1">
    <citation type="submission" date="2020-08" db="EMBL/GenBank/DDBJ databases">
        <authorList>
            <person name="Liu C."/>
            <person name="Sun Q."/>
        </authorList>
    </citation>
    <scope>NUCLEOTIDE SEQUENCE [LARGE SCALE GENOMIC DNA]</scope>
    <source>
        <strain evidence="13 14">NSJ-57</strain>
    </source>
</reference>
<proteinExistence type="inferred from homology"/>
<name>A0A7G9GW48_9FUSO</name>
<keyword evidence="5" id="KW-0547">Nucleotide-binding</keyword>
<keyword evidence="4" id="KW-0479">Metal-binding</keyword>
<accession>A0A7G9GW48</accession>
<sequence length="290" mass="32063">MKFGAIDASGNRFLCGITTENGDTIDKAVFLTETPEKTIPKVIEYFKGKAISALGLGCFGPIDLNPNSKTYGYIKATPKKGWQNFDIVGSLKKALNIPIYFDSHTNLAALGETIWGAAKDSKNTIYLTIGNGIGGGAIVENKLVHGMMHPEMGHMFINRHPRDKFIGTCHFHGGNCLEGMASIPAIERRWHKSLSSLEEDHLAWDLQSYYIGHAIVNYILVLAPEKIILGGLVMKYGNLFPKIRKEVQKLLNGYIKTEQIKNIDTYIVPPDLGEQSGFFGAVALCIRNYK</sequence>
<dbReference type="EMBL" id="CP060637">
    <property type="protein sequence ID" value="QNM15030.1"/>
    <property type="molecule type" value="Genomic_DNA"/>
</dbReference>
<evidence type="ECO:0000256" key="7">
    <source>
        <dbReference type="ARBA" id="ARBA00022833"/>
    </source>
</evidence>
<evidence type="ECO:0000256" key="3">
    <source>
        <dbReference type="ARBA" id="ARBA00022679"/>
    </source>
</evidence>
<dbReference type="GO" id="GO:0046872">
    <property type="term" value="F:metal ion binding"/>
    <property type="evidence" value="ECO:0007669"/>
    <property type="project" value="UniProtKB-KW"/>
</dbReference>
<dbReference type="SUPFAM" id="SSF53067">
    <property type="entry name" value="Actin-like ATPase domain"/>
    <property type="match status" value="1"/>
</dbReference>
<keyword evidence="10" id="KW-0119">Carbohydrate metabolism</keyword>
<evidence type="ECO:0000313" key="14">
    <source>
        <dbReference type="Proteomes" id="UP000515913"/>
    </source>
</evidence>
<evidence type="ECO:0000256" key="2">
    <source>
        <dbReference type="ARBA" id="ARBA00006479"/>
    </source>
</evidence>
<dbReference type="PANTHER" id="PTHR42742:SF3">
    <property type="entry name" value="FRUCTOKINASE"/>
    <property type="match status" value="1"/>
</dbReference>
<protein>
    <recommendedName>
        <fullName evidence="11">fructokinase</fullName>
        <ecNumber evidence="11">2.7.1.4</ecNumber>
    </recommendedName>
</protein>
<dbReference type="Gene3D" id="3.30.420.40">
    <property type="match status" value="2"/>
</dbReference>
<dbReference type="FunFam" id="3.30.420.40:FF:000153">
    <property type="entry name" value="Putative fructokinase"/>
    <property type="match status" value="1"/>
</dbReference>
<evidence type="ECO:0000256" key="11">
    <source>
        <dbReference type="ARBA" id="ARBA00038887"/>
    </source>
</evidence>
<dbReference type="CDD" id="cd24067">
    <property type="entry name" value="ASKHA_NBD_ROK_BsFRK-like"/>
    <property type="match status" value="1"/>
</dbReference>
<dbReference type="KEGG" id="fho:H9Q81_08940"/>
<keyword evidence="14" id="KW-1185">Reference proteome</keyword>
<comment type="catalytic activity">
    <reaction evidence="12">
        <text>D-fructose + ATP = D-fructose 6-phosphate + ADP + H(+)</text>
        <dbReference type="Rhea" id="RHEA:16125"/>
        <dbReference type="ChEBI" id="CHEBI:15378"/>
        <dbReference type="ChEBI" id="CHEBI:30616"/>
        <dbReference type="ChEBI" id="CHEBI:37721"/>
        <dbReference type="ChEBI" id="CHEBI:61527"/>
        <dbReference type="ChEBI" id="CHEBI:456216"/>
        <dbReference type="EC" id="2.7.1.4"/>
    </reaction>
</comment>
<evidence type="ECO:0000256" key="5">
    <source>
        <dbReference type="ARBA" id="ARBA00022741"/>
    </source>
</evidence>
<keyword evidence="9" id="KW-0460">Magnesium</keyword>
<dbReference type="PROSITE" id="PS01125">
    <property type="entry name" value="ROK"/>
    <property type="match status" value="1"/>
</dbReference>
<evidence type="ECO:0000256" key="9">
    <source>
        <dbReference type="ARBA" id="ARBA00022842"/>
    </source>
</evidence>
<keyword evidence="6" id="KW-0418">Kinase</keyword>
<evidence type="ECO:0000256" key="12">
    <source>
        <dbReference type="ARBA" id="ARBA00048451"/>
    </source>
</evidence>
<dbReference type="Pfam" id="PF00480">
    <property type="entry name" value="ROK"/>
    <property type="match status" value="1"/>
</dbReference>
<evidence type="ECO:0000256" key="8">
    <source>
        <dbReference type="ARBA" id="ARBA00022840"/>
    </source>
</evidence>
<keyword evidence="7" id="KW-0862">Zinc</keyword>
<gene>
    <name evidence="13" type="ORF">H9Q81_08940</name>
</gene>
<dbReference type="InterPro" id="IPR043129">
    <property type="entry name" value="ATPase_NBD"/>
</dbReference>
<dbReference type="EC" id="2.7.1.4" evidence="11"/>
<comment type="cofactor">
    <cofactor evidence="1">
        <name>Mg(2+)</name>
        <dbReference type="ChEBI" id="CHEBI:18420"/>
    </cofactor>
</comment>
<dbReference type="InterPro" id="IPR000600">
    <property type="entry name" value="ROK"/>
</dbReference>
<dbReference type="InterPro" id="IPR049874">
    <property type="entry name" value="ROK_cs"/>
</dbReference>